<evidence type="ECO:0000313" key="6">
    <source>
        <dbReference type="EMBL" id="MBE1554318.1"/>
    </source>
</evidence>
<dbReference type="GO" id="GO:0012505">
    <property type="term" value="C:endomembrane system"/>
    <property type="evidence" value="ECO:0007669"/>
    <property type="project" value="UniProtKB-SubCell"/>
</dbReference>
<organism evidence="6 7">
    <name type="scientific">Sporosarcina limicola</name>
    <dbReference type="NCBI Taxonomy" id="34101"/>
    <lineage>
        <taxon>Bacteria</taxon>
        <taxon>Bacillati</taxon>
        <taxon>Bacillota</taxon>
        <taxon>Bacilli</taxon>
        <taxon>Bacillales</taxon>
        <taxon>Caryophanaceae</taxon>
        <taxon>Sporosarcina</taxon>
    </lineage>
</organism>
<keyword evidence="7" id="KW-1185">Reference proteome</keyword>
<dbReference type="AlphaFoldDB" id="A0A927MGR1"/>
<dbReference type="Pfam" id="PF06803">
    <property type="entry name" value="DUF1232"/>
    <property type="match status" value="1"/>
</dbReference>
<evidence type="ECO:0000256" key="1">
    <source>
        <dbReference type="ARBA" id="ARBA00004127"/>
    </source>
</evidence>
<keyword evidence="2" id="KW-0812">Transmembrane</keyword>
<comment type="caution">
    <text evidence="6">The sequence shown here is derived from an EMBL/GenBank/DDBJ whole genome shotgun (WGS) entry which is preliminary data.</text>
</comment>
<evidence type="ECO:0000256" key="2">
    <source>
        <dbReference type="ARBA" id="ARBA00022692"/>
    </source>
</evidence>
<evidence type="ECO:0000259" key="5">
    <source>
        <dbReference type="Pfam" id="PF06803"/>
    </source>
</evidence>
<protein>
    <submittedName>
        <fullName evidence="6">Uncharacterized membrane protein YkvA (DUF1232 family)</fullName>
    </submittedName>
</protein>
<evidence type="ECO:0000256" key="4">
    <source>
        <dbReference type="ARBA" id="ARBA00023136"/>
    </source>
</evidence>
<name>A0A927MGR1_9BACL</name>
<dbReference type="Proteomes" id="UP000658225">
    <property type="component" value="Unassembled WGS sequence"/>
</dbReference>
<dbReference type="RefSeq" id="WP_192598100.1">
    <property type="nucleotide sequence ID" value="NZ_JADBEL010000005.1"/>
</dbReference>
<evidence type="ECO:0000256" key="3">
    <source>
        <dbReference type="ARBA" id="ARBA00022989"/>
    </source>
</evidence>
<dbReference type="EMBL" id="JADBEL010000005">
    <property type="protein sequence ID" value="MBE1554318.1"/>
    <property type="molecule type" value="Genomic_DNA"/>
</dbReference>
<evidence type="ECO:0000313" key="7">
    <source>
        <dbReference type="Proteomes" id="UP000658225"/>
    </source>
</evidence>
<proteinExistence type="predicted"/>
<comment type="subcellular location">
    <subcellularLocation>
        <location evidence="1">Endomembrane system</location>
        <topology evidence="1">Multi-pass membrane protein</topology>
    </subcellularLocation>
</comment>
<reference evidence="6" key="1">
    <citation type="submission" date="2020-10" db="EMBL/GenBank/DDBJ databases">
        <title>Genomic Encyclopedia of Type Strains, Phase IV (KMG-IV): sequencing the most valuable type-strain genomes for metagenomic binning, comparative biology and taxonomic classification.</title>
        <authorList>
            <person name="Goeker M."/>
        </authorList>
    </citation>
    <scope>NUCLEOTIDE SEQUENCE</scope>
    <source>
        <strain evidence="6">DSM 13886</strain>
    </source>
</reference>
<keyword evidence="4" id="KW-0472">Membrane</keyword>
<accession>A0A927MGR1</accession>
<feature type="domain" description="DUF1232" evidence="5">
    <location>
        <begin position="69"/>
        <end position="103"/>
    </location>
</feature>
<gene>
    <name evidence="6" type="ORF">H4683_001393</name>
</gene>
<dbReference type="InterPro" id="IPR010652">
    <property type="entry name" value="DUF1232"/>
</dbReference>
<sequence length="140" mass="15993">MGRQRKGFEDEFNDIDLESGIQNVEKRYSDKRFWSKVKRYGKRAGKKTVYYSLLLFYAAKSPAVPKSSKMIIVGALSYLIFPVDLIPDFIPIVGLADDSAVIATAVYKVISHIDDDVKYNAKKRLGKFFGDRDIDEKMLK</sequence>
<keyword evidence="3" id="KW-1133">Transmembrane helix</keyword>